<proteinExistence type="inferred from homology"/>
<protein>
    <recommendedName>
        <fullName evidence="7">3-phosphoshikimate 1-carboxyvinyltransferase</fullName>
        <ecNumber evidence="7">2.5.1.19</ecNumber>
    </recommendedName>
    <alternativeName>
        <fullName evidence="7">5-enolpyruvylshikimate-3-phosphate synthase</fullName>
        <shortName evidence="7">EPSP synthase</shortName>
        <shortName evidence="7">EPSPS</shortName>
    </alternativeName>
</protein>
<evidence type="ECO:0000256" key="6">
    <source>
        <dbReference type="ARBA" id="ARBA00044633"/>
    </source>
</evidence>
<comment type="pathway">
    <text evidence="1 7">Metabolic intermediate biosynthesis; chorismate biosynthesis; chorismate from D-erythrose 4-phosphate and phosphoenolpyruvate: step 6/7.</text>
</comment>
<accession>A0ABX2YEU2</accession>
<keyword evidence="10" id="KW-1185">Reference proteome</keyword>
<dbReference type="Gene3D" id="3.65.10.10">
    <property type="entry name" value="Enolpyruvate transferase domain"/>
    <property type="match status" value="2"/>
</dbReference>
<organism evidence="9 10">
    <name type="scientific">Arcobacter porcinus</name>
    <dbReference type="NCBI Taxonomy" id="1935204"/>
    <lineage>
        <taxon>Bacteria</taxon>
        <taxon>Pseudomonadati</taxon>
        <taxon>Campylobacterota</taxon>
        <taxon>Epsilonproteobacteria</taxon>
        <taxon>Campylobacterales</taxon>
        <taxon>Arcobacteraceae</taxon>
        <taxon>Arcobacter</taxon>
    </lineage>
</organism>
<dbReference type="PROSITE" id="PS00104">
    <property type="entry name" value="EPSP_SYNTHASE_1"/>
    <property type="match status" value="1"/>
</dbReference>
<feature type="domain" description="Enolpyruvate transferase" evidence="8">
    <location>
        <begin position="17"/>
        <end position="421"/>
    </location>
</feature>
<evidence type="ECO:0000259" key="8">
    <source>
        <dbReference type="Pfam" id="PF00275"/>
    </source>
</evidence>
<evidence type="ECO:0000256" key="5">
    <source>
        <dbReference type="ARBA" id="ARBA00023141"/>
    </source>
</evidence>
<evidence type="ECO:0000313" key="9">
    <source>
        <dbReference type="EMBL" id="OCL93509.1"/>
    </source>
</evidence>
<feature type="binding site" evidence="7">
    <location>
        <position position="343"/>
    </location>
    <ligand>
        <name>3-phosphoshikimate</name>
        <dbReference type="ChEBI" id="CHEBI:145989"/>
    </ligand>
</feature>
<feature type="binding site" evidence="7">
    <location>
        <position position="94"/>
    </location>
    <ligand>
        <name>phosphoenolpyruvate</name>
        <dbReference type="ChEBI" id="CHEBI:58702"/>
    </ligand>
</feature>
<feature type="binding site" evidence="7">
    <location>
        <position position="122"/>
    </location>
    <ligand>
        <name>phosphoenolpyruvate</name>
        <dbReference type="ChEBI" id="CHEBI:58702"/>
    </ligand>
</feature>
<feature type="active site" description="Proton acceptor" evidence="7">
    <location>
        <position position="316"/>
    </location>
</feature>
<dbReference type="PANTHER" id="PTHR21090:SF5">
    <property type="entry name" value="PENTAFUNCTIONAL AROM POLYPEPTIDE"/>
    <property type="match status" value="1"/>
</dbReference>
<dbReference type="InterPro" id="IPR036968">
    <property type="entry name" value="Enolpyruvate_Tfrase_sf"/>
</dbReference>
<dbReference type="RefSeq" id="WP_066170097.1">
    <property type="nucleotide sequence ID" value="NZ_JANJGF010000001.1"/>
</dbReference>
<comment type="subcellular location">
    <subcellularLocation>
        <location evidence="7">Cytoplasm</location>
    </subcellularLocation>
</comment>
<keyword evidence="7" id="KW-0963">Cytoplasm</keyword>
<comment type="similarity">
    <text evidence="2 7">Belongs to the EPSP synthase family.</text>
</comment>
<evidence type="ECO:0000256" key="7">
    <source>
        <dbReference type="HAMAP-Rule" id="MF_00210"/>
    </source>
</evidence>
<feature type="binding site" evidence="7">
    <location>
        <position position="25"/>
    </location>
    <ligand>
        <name>3-phosphoshikimate</name>
        <dbReference type="ChEBI" id="CHEBI:145989"/>
    </ligand>
</feature>
<dbReference type="Proteomes" id="UP000093159">
    <property type="component" value="Unassembled WGS sequence"/>
</dbReference>
<keyword evidence="5 7" id="KW-0057">Aromatic amino acid biosynthesis</keyword>
<feature type="binding site" evidence="7">
    <location>
        <position position="170"/>
    </location>
    <ligand>
        <name>phosphoenolpyruvate</name>
        <dbReference type="ChEBI" id="CHEBI:58702"/>
    </ligand>
</feature>
<dbReference type="NCBIfam" id="TIGR01356">
    <property type="entry name" value="aroA"/>
    <property type="match status" value="1"/>
</dbReference>
<evidence type="ECO:0000256" key="1">
    <source>
        <dbReference type="ARBA" id="ARBA00004811"/>
    </source>
</evidence>
<evidence type="ECO:0000256" key="2">
    <source>
        <dbReference type="ARBA" id="ARBA00009948"/>
    </source>
</evidence>
<feature type="binding site" evidence="7">
    <location>
        <position position="168"/>
    </location>
    <ligand>
        <name>3-phosphoshikimate</name>
        <dbReference type="ChEBI" id="CHEBI:145989"/>
    </ligand>
</feature>
<evidence type="ECO:0000313" key="10">
    <source>
        <dbReference type="Proteomes" id="UP000093159"/>
    </source>
</evidence>
<sequence>MANFSIKKISKKFDITIENIASDKSISHRCAMFALFSDKTSYIKNYLTAEDTLNTLNIVEQLGAKIKRDGSSVEITPNSKLIEPEDVLDCGNSGTAMRLFCGLLASVDGAFVLSGDKYLRSRPMKRVADPLRAIKAQIDGRENGNKAPLFIRGEKNLEAFTYISPIDSAQVKSAMILAALRATNVSRYKESELTRDHTERMLKGMGAEIFTDDEGFINIKPLTSHLKALNMTVPADPSSGFFFALAAAINKGSRVVIKNASLNPTRIEAYIILQKMGAIVNFIEKENIYEPIGDIEIIGNELNGVEVSKNISWLIDELPALAIAMSLAKGKSLVKNAKELRVKESDRIKAVVDNLKLCGVNYTEFEDGYEIIGGNLKSAKIDSFGDHRIAMSFAIAGLVSSMEIEDVDCINASFPNFKEILDSLYN</sequence>
<feature type="binding site" evidence="7">
    <location>
        <position position="24"/>
    </location>
    <ligand>
        <name>3-phosphoshikimate</name>
        <dbReference type="ChEBI" id="CHEBI:145989"/>
    </ligand>
</feature>
<dbReference type="InterPro" id="IPR023193">
    <property type="entry name" value="EPSP_synthase_CS"/>
</dbReference>
<feature type="binding site" evidence="7">
    <location>
        <position position="347"/>
    </location>
    <ligand>
        <name>phosphoenolpyruvate</name>
        <dbReference type="ChEBI" id="CHEBI:58702"/>
    </ligand>
</feature>
<dbReference type="HAMAP" id="MF_00210">
    <property type="entry name" value="EPSP_synth"/>
    <property type="match status" value="1"/>
</dbReference>
<feature type="binding site" evidence="7">
    <location>
        <position position="316"/>
    </location>
    <ligand>
        <name>3-phosphoshikimate</name>
        <dbReference type="ChEBI" id="CHEBI:145989"/>
    </ligand>
</feature>
<gene>
    <name evidence="7 9" type="primary">aroA</name>
    <name evidence="9" type="ORF">AAX28_01052</name>
</gene>
<feature type="binding site" evidence="7">
    <location>
        <position position="170"/>
    </location>
    <ligand>
        <name>3-phosphoshikimate</name>
        <dbReference type="ChEBI" id="CHEBI:145989"/>
    </ligand>
</feature>
<feature type="binding site" evidence="7">
    <location>
        <position position="388"/>
    </location>
    <ligand>
        <name>phosphoenolpyruvate</name>
        <dbReference type="ChEBI" id="CHEBI:58702"/>
    </ligand>
</feature>
<comment type="function">
    <text evidence="7">Catalyzes the transfer of the enolpyruvyl moiety of phosphoenolpyruvate (PEP) to the 5-hydroxyl of shikimate-3-phosphate (S3P) to produce enolpyruvyl shikimate-3-phosphate and inorganic phosphate.</text>
</comment>
<name>A0ABX2YEU2_9BACT</name>
<dbReference type="GO" id="GO:0003866">
    <property type="term" value="F:3-phosphoshikimate 1-carboxyvinyltransferase activity"/>
    <property type="evidence" value="ECO:0007669"/>
    <property type="project" value="UniProtKB-EC"/>
</dbReference>
<comment type="catalytic activity">
    <reaction evidence="6">
        <text>3-phosphoshikimate + phosphoenolpyruvate = 5-O-(1-carboxyvinyl)-3-phosphoshikimate + phosphate</text>
        <dbReference type="Rhea" id="RHEA:21256"/>
        <dbReference type="ChEBI" id="CHEBI:43474"/>
        <dbReference type="ChEBI" id="CHEBI:57701"/>
        <dbReference type="ChEBI" id="CHEBI:58702"/>
        <dbReference type="ChEBI" id="CHEBI:145989"/>
        <dbReference type="EC" id="2.5.1.19"/>
    </reaction>
    <physiologicalReaction direction="left-to-right" evidence="6">
        <dbReference type="Rhea" id="RHEA:21257"/>
    </physiologicalReaction>
</comment>
<dbReference type="PIRSF" id="PIRSF000505">
    <property type="entry name" value="EPSPS"/>
    <property type="match status" value="1"/>
</dbReference>
<keyword evidence="3 7" id="KW-0028">Amino-acid biosynthesis</keyword>
<dbReference type="CDD" id="cd01556">
    <property type="entry name" value="EPSP_synthase"/>
    <property type="match status" value="1"/>
</dbReference>
<dbReference type="EC" id="2.5.1.19" evidence="7"/>
<dbReference type="EMBL" id="LDIR01000001">
    <property type="protein sequence ID" value="OCL93509.1"/>
    <property type="molecule type" value="Genomic_DNA"/>
</dbReference>
<feature type="binding site" evidence="7">
    <location>
        <position position="29"/>
    </location>
    <ligand>
        <name>3-phosphoshikimate</name>
        <dbReference type="ChEBI" id="CHEBI:145989"/>
    </ligand>
</feature>
<comment type="caution">
    <text evidence="9">The sequence shown here is derived from an EMBL/GenBank/DDBJ whole genome shotgun (WGS) entry which is preliminary data.</text>
</comment>
<dbReference type="InterPro" id="IPR001986">
    <property type="entry name" value="Enolpyruvate_Tfrase_dom"/>
</dbReference>
<keyword evidence="4 7" id="KW-0808">Transferase</keyword>
<evidence type="ECO:0000256" key="3">
    <source>
        <dbReference type="ARBA" id="ARBA00022605"/>
    </source>
</evidence>
<comment type="caution">
    <text evidence="7">Lacks conserved residue(s) required for the propagation of feature annotation.</text>
</comment>
<dbReference type="PANTHER" id="PTHR21090">
    <property type="entry name" value="AROM/DEHYDROQUINATE SYNTHASE"/>
    <property type="match status" value="1"/>
</dbReference>
<dbReference type="Pfam" id="PF00275">
    <property type="entry name" value="EPSP_synthase"/>
    <property type="match status" value="1"/>
</dbReference>
<dbReference type="PROSITE" id="PS00885">
    <property type="entry name" value="EPSP_SYNTHASE_2"/>
    <property type="match status" value="1"/>
</dbReference>
<comment type="subunit">
    <text evidence="7">Monomer.</text>
</comment>
<dbReference type="InterPro" id="IPR013792">
    <property type="entry name" value="RNA3'P_cycl/enolpyr_Trfase_a/b"/>
</dbReference>
<evidence type="ECO:0000256" key="4">
    <source>
        <dbReference type="ARBA" id="ARBA00022679"/>
    </source>
</evidence>
<dbReference type="SUPFAM" id="SSF55205">
    <property type="entry name" value="EPT/RTPC-like"/>
    <property type="match status" value="1"/>
</dbReference>
<dbReference type="InterPro" id="IPR006264">
    <property type="entry name" value="EPSP_synthase"/>
</dbReference>
<reference evidence="9 10" key="1">
    <citation type="submission" date="2015-05" db="EMBL/GenBank/DDBJ databases">
        <authorList>
            <person name="Rovetto F."/>
            <person name="Cocolin L."/>
            <person name="Illeghems K."/>
            <person name="Van Nieuwerburgh F."/>
            <person name="Houf K."/>
        </authorList>
    </citation>
    <scope>NUCLEOTIDE SEQUENCE [LARGE SCALE GENOMIC DNA]</scope>
    <source>
        <strain evidence="9 10">117434</strain>
    </source>
</reference>
<feature type="binding site" evidence="7">
    <location>
        <position position="24"/>
    </location>
    <ligand>
        <name>phosphoenolpyruvate</name>
        <dbReference type="ChEBI" id="CHEBI:58702"/>
    </ligand>
</feature>